<reference evidence="1" key="1">
    <citation type="journal article" date="2021" name="Proc. Natl. Acad. Sci. U.S.A.">
        <title>A Catalog of Tens of Thousands of Viruses from Human Metagenomes Reveals Hidden Associations with Chronic Diseases.</title>
        <authorList>
            <person name="Tisza M.J."/>
            <person name="Buck C.B."/>
        </authorList>
    </citation>
    <scope>NUCLEOTIDE SEQUENCE</scope>
    <source>
        <strain evidence="1">CtLq07</strain>
    </source>
</reference>
<organism evidence="1">
    <name type="scientific">Myoviridae sp. ctLq07</name>
    <dbReference type="NCBI Taxonomy" id="2827681"/>
    <lineage>
        <taxon>Viruses</taxon>
        <taxon>Duplodnaviria</taxon>
        <taxon>Heunggongvirae</taxon>
        <taxon>Uroviricota</taxon>
        <taxon>Caudoviricetes</taxon>
    </lineage>
</organism>
<dbReference type="Gene3D" id="3.30.420.280">
    <property type="match status" value="1"/>
</dbReference>
<dbReference type="Pfam" id="PF03237">
    <property type="entry name" value="Terminase_6N"/>
    <property type="match status" value="1"/>
</dbReference>
<dbReference type="NCBIfam" id="TIGR01547">
    <property type="entry name" value="phage_term_2"/>
    <property type="match status" value="1"/>
</dbReference>
<dbReference type="EMBL" id="BK032789">
    <property type="protein sequence ID" value="DAF60462.1"/>
    <property type="molecule type" value="Genomic_DNA"/>
</dbReference>
<protein>
    <submittedName>
        <fullName evidence="1">Large terminase</fullName>
    </submittedName>
</protein>
<dbReference type="Gene3D" id="3.40.50.300">
    <property type="entry name" value="P-loop containing nucleotide triphosphate hydrolases"/>
    <property type="match status" value="1"/>
</dbReference>
<accession>A0A8S5TB44</accession>
<name>A0A8S5TB44_9CAUD</name>
<proteinExistence type="predicted"/>
<evidence type="ECO:0000313" key="1">
    <source>
        <dbReference type="EMBL" id="DAF60462.1"/>
    </source>
</evidence>
<dbReference type="InterPro" id="IPR027417">
    <property type="entry name" value="P-loop_NTPase"/>
</dbReference>
<sequence length="432" mass="49975">MKKGKANFKWKPMSNKQLKVFTWWNDNSPMKDKDGIIADGSVRSGKTVSMAPSFVMWAMEKYDECDFAICGKTIGSLNRNVINTLKKQLHSLKYRYEHKRSENLLIVSKNGKTNYFYLFGGKDEASQDLIQGMTLAGIFFDEVALMPQSFVEQGVARLSIEGAKFWFNCNPKSPNHWFKLEYIDKIQEKNILYLHFTMDDNLTLSEAVKERYKRMFVGVFYKRNILGLWVTAEGSIYTVYSDNKEAYYTDNPDYDFIQIGIDFGGNGSAHTFVASGLKNDYSKLTSLMSERIEATGMTPQQLYNALDLFIERVQNKYGQVSTMYPDSAEQTLINGIKTMVSRKYPHIIVRNSIKEEIIDRVRCTTSLMASFRYFMTHDCKTLELAFENAVYNDKPKEQGKDERLDDGTSDIDTLDAFEYSWERYIRQYSRVA</sequence>
<dbReference type="InterPro" id="IPR006437">
    <property type="entry name" value="Phage_terminase_lsu"/>
</dbReference>